<evidence type="ECO:0000313" key="3">
    <source>
        <dbReference type="Proteomes" id="UP000033519"/>
    </source>
</evidence>
<dbReference type="EMBL" id="LAPV01000017">
    <property type="protein sequence ID" value="KKC34543.1"/>
    <property type="molecule type" value="Genomic_DNA"/>
</dbReference>
<dbReference type="Proteomes" id="UP000033519">
    <property type="component" value="Unassembled WGS sequence"/>
</dbReference>
<reference evidence="2 3" key="1">
    <citation type="submission" date="2015-03" db="EMBL/GenBank/DDBJ databases">
        <authorList>
            <person name="Lepp D."/>
            <person name="Hassan Y.I."/>
            <person name="Li X.-Z."/>
            <person name="Zhou T."/>
        </authorList>
    </citation>
    <scope>NUCLEOTIDE SEQUENCE [LARGE SCALE GENOMIC DNA]</scope>
    <source>
        <strain evidence="2 3">Cr7-05</strain>
    </source>
</reference>
<evidence type="ECO:0008006" key="4">
    <source>
        <dbReference type="Google" id="ProtNLM"/>
    </source>
</evidence>
<evidence type="ECO:0000256" key="1">
    <source>
        <dbReference type="SAM" id="MobiDB-lite"/>
    </source>
</evidence>
<sequence length="69" mass="7270">MKEHITVSITSETIASIDAWIAHQPGYVSRQDAVRHCVDLILGQPTYERGLGSASGATAQDTAGSDAVD</sequence>
<comment type="caution">
    <text evidence="2">The sequence shown here is derived from an EMBL/GenBank/DDBJ whole genome shotgun (WGS) entry which is preliminary data.</text>
</comment>
<organism evidence="2 3">
    <name type="scientific">Devosia psychrophila</name>
    <dbReference type="NCBI Taxonomy" id="728005"/>
    <lineage>
        <taxon>Bacteria</taxon>
        <taxon>Pseudomonadati</taxon>
        <taxon>Pseudomonadota</taxon>
        <taxon>Alphaproteobacteria</taxon>
        <taxon>Hyphomicrobiales</taxon>
        <taxon>Devosiaceae</taxon>
        <taxon>Devosia</taxon>
    </lineage>
</organism>
<name>A0ABR5E2L2_9HYPH</name>
<accession>A0ABR5E2L2</accession>
<gene>
    <name evidence="2" type="ORF">WH91_02270</name>
</gene>
<evidence type="ECO:0000313" key="2">
    <source>
        <dbReference type="EMBL" id="KKC34543.1"/>
    </source>
</evidence>
<feature type="region of interest" description="Disordered" evidence="1">
    <location>
        <begin position="47"/>
        <end position="69"/>
    </location>
</feature>
<protein>
    <recommendedName>
        <fullName evidence="4">CopG family transcriptional regulator</fullName>
    </recommendedName>
</protein>
<proteinExistence type="predicted"/>
<keyword evidence="3" id="KW-1185">Reference proteome</keyword>